<keyword evidence="1" id="KW-0472">Membrane</keyword>
<sequence>MFRKVTIDDIRKPACEIISIFTICIVLFTSLLLFNGLEYSRIPNYLKYSTLINIIISILGLLQWIPFVKINKDSTKRVKKHYALFLSIVNVLSVINMMGSFTNLYYYMGIQHGVDLYSFWLFNHTTLILSFLMICLACNLMFNEFRILPRKRYGKKHSKWGLMVLIFAQFPVITKPIEYFNIVDIADSKFIIIGSLLALFPFEFAVFLFVKKYIDYKIHEKNYGH</sequence>
<proteinExistence type="predicted"/>
<dbReference type="RefSeq" id="WP_262626365.1">
    <property type="nucleotide sequence ID" value="NZ_CP094809.1"/>
</dbReference>
<accession>A0ABD7TVQ1</accession>
<gene>
    <name evidence="2" type="ORF">MUA95_11500</name>
</gene>
<dbReference type="AlphaFoldDB" id="A0ABD7TVQ1"/>
<protein>
    <submittedName>
        <fullName evidence="2">DUF5079 family protein</fullName>
    </submittedName>
</protein>
<feature type="transmembrane region" description="Helical" evidence="1">
    <location>
        <begin position="46"/>
        <end position="70"/>
    </location>
</feature>
<dbReference type="EMBL" id="CP094809">
    <property type="protein sequence ID" value="UXU57146.1"/>
    <property type="molecule type" value="Genomic_DNA"/>
</dbReference>
<feature type="transmembrane region" description="Helical" evidence="1">
    <location>
        <begin position="82"/>
        <end position="107"/>
    </location>
</feature>
<feature type="transmembrane region" description="Helical" evidence="1">
    <location>
        <begin position="119"/>
        <end position="140"/>
    </location>
</feature>
<dbReference type="Pfam" id="PF16882">
    <property type="entry name" value="DUF5079"/>
    <property type="match status" value="1"/>
</dbReference>
<feature type="transmembrane region" description="Helical" evidence="1">
    <location>
        <begin position="14"/>
        <end position="34"/>
    </location>
</feature>
<feature type="transmembrane region" description="Helical" evidence="1">
    <location>
        <begin position="160"/>
        <end position="178"/>
    </location>
</feature>
<name>A0ABD7TVQ1_9STAP</name>
<feature type="transmembrane region" description="Helical" evidence="1">
    <location>
        <begin position="190"/>
        <end position="210"/>
    </location>
</feature>
<organism evidence="2 3">
    <name type="scientific">Staphylococcus agnetis</name>
    <dbReference type="NCBI Taxonomy" id="985762"/>
    <lineage>
        <taxon>Bacteria</taxon>
        <taxon>Bacillati</taxon>
        <taxon>Bacillota</taxon>
        <taxon>Bacilli</taxon>
        <taxon>Bacillales</taxon>
        <taxon>Staphylococcaceae</taxon>
        <taxon>Staphylococcus</taxon>
    </lineage>
</organism>
<reference evidence="2" key="1">
    <citation type="submission" date="2022-03" db="EMBL/GenBank/DDBJ databases">
        <title>Comparative Genomics of East African Camel-Associated Staphylococcaceae spp.: Diversity and Inheritance of Traits Involved in Host-Pathogen Interactions.</title>
        <authorList>
            <person name="Akarsu H."/>
            <person name="Liljander A."/>
            <person name="Younan M."/>
            <person name="Brodard I."/>
            <person name="Glucks I."/>
            <person name="Labroussaa F."/>
            <person name="Overesch G."/>
            <person name="Kuhnert P."/>
            <person name="Perreten V."/>
            <person name="Drexler J.F."/>
            <person name="Corman V.M."/>
            <person name="Falquet L."/>
            <person name="Jores J."/>
        </authorList>
    </citation>
    <scope>NUCLEOTIDE SEQUENCE</scope>
    <source>
        <strain evidence="2">IVB6197</strain>
    </source>
</reference>
<evidence type="ECO:0000256" key="1">
    <source>
        <dbReference type="SAM" id="Phobius"/>
    </source>
</evidence>
<keyword evidence="1" id="KW-0812">Transmembrane</keyword>
<evidence type="ECO:0000313" key="2">
    <source>
        <dbReference type="EMBL" id="UXU57146.1"/>
    </source>
</evidence>
<dbReference type="Proteomes" id="UP001065705">
    <property type="component" value="Chromosome"/>
</dbReference>
<dbReference type="InterPro" id="IPR031690">
    <property type="entry name" value="DUF5079"/>
</dbReference>
<evidence type="ECO:0000313" key="3">
    <source>
        <dbReference type="Proteomes" id="UP001065705"/>
    </source>
</evidence>
<keyword evidence="1" id="KW-1133">Transmembrane helix</keyword>